<feature type="domain" description="N-acetylmuramoyl-L-alanine amidase" evidence="9">
    <location>
        <begin position="33"/>
        <end position="170"/>
    </location>
</feature>
<evidence type="ECO:0000313" key="12">
    <source>
        <dbReference type="Proteomes" id="UP000614350"/>
    </source>
</evidence>
<organism evidence="11 12">
    <name type="scientific">Vespula vulgaris</name>
    <name type="common">Yellow jacket</name>
    <name type="synonym">Wasp</name>
    <dbReference type="NCBI Taxonomy" id="7454"/>
    <lineage>
        <taxon>Eukaryota</taxon>
        <taxon>Metazoa</taxon>
        <taxon>Ecdysozoa</taxon>
        <taxon>Arthropoda</taxon>
        <taxon>Hexapoda</taxon>
        <taxon>Insecta</taxon>
        <taxon>Pterygota</taxon>
        <taxon>Neoptera</taxon>
        <taxon>Endopterygota</taxon>
        <taxon>Hymenoptera</taxon>
        <taxon>Apocrita</taxon>
        <taxon>Aculeata</taxon>
        <taxon>Vespoidea</taxon>
        <taxon>Vespidae</taxon>
        <taxon>Vespinae</taxon>
        <taxon>Vespula</taxon>
    </lineage>
</organism>
<dbReference type="PIRSF" id="PIRSF037945">
    <property type="entry name" value="PGRPs"/>
    <property type="match status" value="1"/>
</dbReference>
<feature type="chain" id="PRO_5032920010" description="Peptidoglycan-recognition protein" evidence="8">
    <location>
        <begin position="18"/>
        <end position="186"/>
    </location>
</feature>
<proteinExistence type="inferred from homology"/>
<feature type="domain" description="Peptidoglycan recognition protein family" evidence="10">
    <location>
        <begin position="22"/>
        <end position="164"/>
    </location>
</feature>
<evidence type="ECO:0000256" key="5">
    <source>
        <dbReference type="ARBA" id="ARBA00023157"/>
    </source>
</evidence>
<dbReference type="InterPro" id="IPR002502">
    <property type="entry name" value="Amidase_domain"/>
</dbReference>
<dbReference type="Pfam" id="PF01510">
    <property type="entry name" value="Amidase_2"/>
    <property type="match status" value="1"/>
</dbReference>
<dbReference type="PANTHER" id="PTHR11022">
    <property type="entry name" value="PEPTIDOGLYCAN RECOGNITION PROTEIN"/>
    <property type="match status" value="1"/>
</dbReference>
<protein>
    <recommendedName>
        <fullName evidence="6">Peptidoglycan-recognition protein</fullName>
    </recommendedName>
</protein>
<dbReference type="GO" id="GO:0045087">
    <property type="term" value="P:innate immune response"/>
    <property type="evidence" value="ECO:0007669"/>
    <property type="project" value="UniProtKB-KW"/>
</dbReference>
<evidence type="ECO:0000259" key="9">
    <source>
        <dbReference type="SMART" id="SM00644"/>
    </source>
</evidence>
<dbReference type="EMBL" id="JACSEA010000003">
    <property type="protein sequence ID" value="KAF7405202.1"/>
    <property type="molecule type" value="Genomic_DNA"/>
</dbReference>
<feature type="disulfide bond" evidence="7">
    <location>
        <begin position="58"/>
        <end position="64"/>
    </location>
</feature>
<evidence type="ECO:0000256" key="2">
    <source>
        <dbReference type="ARBA" id="ARBA00022588"/>
    </source>
</evidence>
<keyword evidence="12" id="KW-1185">Reference proteome</keyword>
<feature type="disulfide bond" evidence="7">
    <location>
        <begin position="21"/>
        <end position="144"/>
    </location>
</feature>
<dbReference type="SMART" id="SM00701">
    <property type="entry name" value="PGRP"/>
    <property type="match status" value="1"/>
</dbReference>
<dbReference type="GO" id="GO:0008745">
    <property type="term" value="F:N-acetylmuramoyl-L-alanine amidase activity"/>
    <property type="evidence" value="ECO:0007669"/>
    <property type="project" value="InterPro"/>
</dbReference>
<evidence type="ECO:0000259" key="10">
    <source>
        <dbReference type="SMART" id="SM00701"/>
    </source>
</evidence>
<evidence type="ECO:0000256" key="4">
    <source>
        <dbReference type="ARBA" id="ARBA00022859"/>
    </source>
</evidence>
<dbReference type="SUPFAM" id="SSF55846">
    <property type="entry name" value="N-acetylmuramoyl-L-alanine amidase-like"/>
    <property type="match status" value="1"/>
</dbReference>
<dbReference type="InterPro" id="IPR015510">
    <property type="entry name" value="PGRP"/>
</dbReference>
<evidence type="ECO:0000256" key="8">
    <source>
        <dbReference type="SAM" id="SignalP"/>
    </source>
</evidence>
<evidence type="ECO:0000256" key="6">
    <source>
        <dbReference type="PIRNR" id="PIRNR037945"/>
    </source>
</evidence>
<evidence type="ECO:0000256" key="3">
    <source>
        <dbReference type="ARBA" id="ARBA00022729"/>
    </source>
</evidence>
<dbReference type="GO" id="GO:0042834">
    <property type="term" value="F:peptidoglycan binding"/>
    <property type="evidence" value="ECO:0007669"/>
    <property type="project" value="InterPro"/>
</dbReference>
<keyword evidence="2 6" id="KW-0399">Innate immunity</keyword>
<keyword evidence="5 7" id="KW-1015">Disulfide bond</keyword>
<dbReference type="InterPro" id="IPR006619">
    <property type="entry name" value="PGRP_domain_met/bac"/>
</dbReference>
<dbReference type="GO" id="GO:0009253">
    <property type="term" value="P:peptidoglycan catabolic process"/>
    <property type="evidence" value="ECO:0007669"/>
    <property type="project" value="InterPro"/>
</dbReference>
<dbReference type="InterPro" id="IPR036505">
    <property type="entry name" value="Amidase/PGRP_sf"/>
</dbReference>
<dbReference type="InterPro" id="IPR017331">
    <property type="entry name" value="Peptidoglycan_recognition"/>
</dbReference>
<comment type="caution">
    <text evidence="11">The sequence shown here is derived from an EMBL/GenBank/DDBJ whole genome shotgun (WGS) entry which is preliminary data.</text>
</comment>
<gene>
    <name evidence="11" type="ORF">HZH66_004108</name>
</gene>
<name>A0A834KEK0_VESVU</name>
<accession>A0A834KEK0</accession>
<evidence type="ECO:0000256" key="1">
    <source>
        <dbReference type="ARBA" id="ARBA00007553"/>
    </source>
</evidence>
<evidence type="ECO:0000313" key="11">
    <source>
        <dbReference type="EMBL" id="KAF7405202.1"/>
    </source>
</evidence>
<dbReference type="PANTHER" id="PTHR11022:SF74">
    <property type="entry name" value="PEPTIDOGLYCAN-RECOGNITION PROTEIN SA"/>
    <property type="match status" value="1"/>
</dbReference>
<evidence type="ECO:0000256" key="7">
    <source>
        <dbReference type="PIRSR" id="PIRSR037945-1"/>
    </source>
</evidence>
<feature type="signal peptide" evidence="8">
    <location>
        <begin position="1"/>
        <end position="17"/>
    </location>
</feature>
<dbReference type="SMART" id="SM00644">
    <property type="entry name" value="Ami_2"/>
    <property type="match status" value="1"/>
</dbReference>
<dbReference type="Proteomes" id="UP000614350">
    <property type="component" value="Unassembled WGS sequence"/>
</dbReference>
<dbReference type="GO" id="GO:0008270">
    <property type="term" value="F:zinc ion binding"/>
    <property type="evidence" value="ECO:0007669"/>
    <property type="project" value="InterPro"/>
</dbReference>
<dbReference type="Gene3D" id="3.40.80.10">
    <property type="entry name" value="Peptidoglycan recognition protein-like"/>
    <property type="match status" value="1"/>
</dbReference>
<reference evidence="11" key="1">
    <citation type="journal article" date="2020" name="G3 (Bethesda)">
        <title>High-Quality Assemblies for Three Invasive Social Wasps from the &lt;i&gt;Vespula&lt;/i&gt; Genus.</title>
        <authorList>
            <person name="Harrop T.W.R."/>
            <person name="Guhlin J."/>
            <person name="McLaughlin G.M."/>
            <person name="Permina E."/>
            <person name="Stockwell P."/>
            <person name="Gilligan J."/>
            <person name="Le Lec M.F."/>
            <person name="Gruber M.A.M."/>
            <person name="Quinn O."/>
            <person name="Lovegrove M."/>
            <person name="Duncan E.J."/>
            <person name="Remnant E.J."/>
            <person name="Van Eeckhoven J."/>
            <person name="Graham B."/>
            <person name="Knapp R.A."/>
            <person name="Langford K.W."/>
            <person name="Kronenberg Z."/>
            <person name="Press M.O."/>
            <person name="Eacker S.M."/>
            <person name="Wilson-Rankin E.E."/>
            <person name="Purcell J."/>
            <person name="Lester P.J."/>
            <person name="Dearden P.K."/>
        </authorList>
    </citation>
    <scope>NUCLEOTIDE SEQUENCE</scope>
    <source>
        <strain evidence="11">Marl-1</strain>
    </source>
</reference>
<sequence length="186" mass="20801">MIIKLLTICLIFHISVADDDCPKILSKAAWGGKTEKSINFLIIPILYVIIHHTVTPECTTRKECSTRVQSIQSYHMDSLGWNDIAFSFLIGGDGNIYEGRGWTKEGAHTYGYNKKSVGIAFIGNFEDKDASDKMLNAAHKLIRCGISQGVLRENVRVIAARQIQATVSPGFNLYTQIQNWPEWGQP</sequence>
<comment type="similarity">
    <text evidence="1 6">Belongs to the N-acetylmuramoyl-L-alanine amidase 2 family.</text>
</comment>
<dbReference type="AlphaFoldDB" id="A0A834KEK0"/>
<dbReference type="CDD" id="cd06583">
    <property type="entry name" value="PGRP"/>
    <property type="match status" value="1"/>
</dbReference>
<keyword evidence="3 8" id="KW-0732">Signal</keyword>
<dbReference type="FunFam" id="3.40.80.10:FF:000001">
    <property type="entry name" value="Peptidoglycan recognition protein 1"/>
    <property type="match status" value="1"/>
</dbReference>
<keyword evidence="4 6" id="KW-0391">Immunity</keyword>